<dbReference type="InterPro" id="IPR044772">
    <property type="entry name" value="NO3_transporter"/>
</dbReference>
<evidence type="ECO:0000256" key="2">
    <source>
        <dbReference type="ARBA" id="ARBA00008432"/>
    </source>
</evidence>
<dbReference type="Pfam" id="PF07690">
    <property type="entry name" value="MFS_1"/>
    <property type="match status" value="1"/>
</dbReference>
<evidence type="ECO:0000256" key="5">
    <source>
        <dbReference type="ARBA" id="ARBA00023063"/>
    </source>
</evidence>
<dbReference type="KEGG" id="dge:Dgeo_2389"/>
<dbReference type="GO" id="GO:0042128">
    <property type="term" value="P:nitrate assimilation"/>
    <property type="evidence" value="ECO:0007669"/>
    <property type="project" value="UniProtKB-KW"/>
</dbReference>
<dbReference type="PROSITE" id="PS50850">
    <property type="entry name" value="MFS"/>
    <property type="match status" value="1"/>
</dbReference>
<comment type="similarity">
    <text evidence="2">Belongs to the major facilitator superfamily. Nitrate/nitrite porter (TC 2.A.1.8) family.</text>
</comment>
<feature type="transmembrane region" description="Helical" evidence="7">
    <location>
        <begin position="111"/>
        <end position="132"/>
    </location>
</feature>
<dbReference type="AlphaFoldDB" id="Q1J3W0"/>
<dbReference type="EMBL" id="CP000358">
    <property type="protein sequence ID" value="ABF43824.1"/>
    <property type="molecule type" value="Genomic_DNA"/>
</dbReference>
<dbReference type="InterPro" id="IPR020846">
    <property type="entry name" value="MFS_dom"/>
</dbReference>
<dbReference type="Gene3D" id="1.20.1250.20">
    <property type="entry name" value="MFS general substrate transporter like domains"/>
    <property type="match status" value="2"/>
</dbReference>
<feature type="transmembrane region" description="Helical" evidence="7">
    <location>
        <begin position="181"/>
        <end position="201"/>
    </location>
</feature>
<feature type="transmembrane region" description="Helical" evidence="7">
    <location>
        <begin position="379"/>
        <end position="399"/>
    </location>
</feature>
<keyword evidence="5" id="KW-0534">Nitrate assimilation</keyword>
<evidence type="ECO:0000256" key="4">
    <source>
        <dbReference type="ARBA" id="ARBA00022989"/>
    </source>
</evidence>
<evidence type="ECO:0000313" key="10">
    <source>
        <dbReference type="Proteomes" id="UP000002431"/>
    </source>
</evidence>
<dbReference type="PANTHER" id="PTHR23515">
    <property type="entry name" value="HIGH-AFFINITY NITRATE TRANSPORTER 2.3"/>
    <property type="match status" value="1"/>
</dbReference>
<feature type="transmembrane region" description="Helical" evidence="7">
    <location>
        <begin position="286"/>
        <end position="306"/>
    </location>
</feature>
<evidence type="ECO:0000256" key="6">
    <source>
        <dbReference type="ARBA" id="ARBA00023136"/>
    </source>
</evidence>
<feature type="transmembrane region" description="Helical" evidence="7">
    <location>
        <begin position="312"/>
        <end position="333"/>
    </location>
</feature>
<dbReference type="eggNOG" id="COG2223">
    <property type="taxonomic scope" value="Bacteria"/>
</dbReference>
<feature type="transmembrane region" description="Helical" evidence="7">
    <location>
        <begin position="345"/>
        <end position="367"/>
    </location>
</feature>
<name>Q1J3W0_DEIGD</name>
<accession>Q1J3W0</accession>
<dbReference type="GO" id="GO:0015112">
    <property type="term" value="F:nitrate transmembrane transporter activity"/>
    <property type="evidence" value="ECO:0007669"/>
    <property type="project" value="InterPro"/>
</dbReference>
<dbReference type="InterPro" id="IPR011701">
    <property type="entry name" value="MFS"/>
</dbReference>
<dbReference type="GO" id="GO:0016020">
    <property type="term" value="C:membrane"/>
    <property type="evidence" value="ECO:0007669"/>
    <property type="project" value="UniProtKB-SubCell"/>
</dbReference>
<feature type="domain" description="Major facilitator superfamily (MFS) profile" evidence="8">
    <location>
        <begin position="20"/>
        <end position="402"/>
    </location>
</feature>
<keyword evidence="4 7" id="KW-1133">Transmembrane helix</keyword>
<dbReference type="InterPro" id="IPR036259">
    <property type="entry name" value="MFS_trans_sf"/>
</dbReference>
<comment type="subcellular location">
    <subcellularLocation>
        <location evidence="1">Membrane</location>
        <topology evidence="1">Multi-pass membrane protein</topology>
    </subcellularLocation>
</comment>
<keyword evidence="3 7" id="KW-0812">Transmembrane</keyword>
<feature type="transmembrane region" description="Helical" evidence="7">
    <location>
        <begin position="87"/>
        <end position="105"/>
    </location>
</feature>
<keyword evidence="10" id="KW-1185">Reference proteome</keyword>
<evidence type="ECO:0000313" key="9">
    <source>
        <dbReference type="EMBL" id="ABF43824.1"/>
    </source>
</evidence>
<feature type="transmembrane region" description="Helical" evidence="7">
    <location>
        <begin position="228"/>
        <end position="250"/>
    </location>
</feature>
<keyword evidence="9" id="KW-0614">Plasmid</keyword>
<sequence length="411" mass="43384">MTQPANIPLPAPALTADARRVVTWSTLGFTLMFAVWVMFSIVALPIRKQLGLTDAQFTLLTAIPVLTGSLLRLPAGLLADRLGGKKMFLTVTLVTAAFSLALSFAQAYDTLLVLALGVGLAGVSFAVGNAWIAQWVPASRQGLALGTFGAGNAGASITKLIAPLLITLVPAGLLIPGGWHFVPFVFALMLVLCAGLTARFTPADGAVRPQRSLADWLRPLGNVQVWRFGLYYVVFFGAYVALSLFLPKYYVDHYEVPLTEAGLLTALFIFPASLLRPLGGYLSDRFGPRGVTIASFAVMLLGLLPLTHELPLVTFLALTTVVGVGMGVGKASTYTLVAQWYPGQMGVVGGLVGLLGGLGGFILPLAFATLKPVLGAQAAFITLLAVTLVSTVIFLGSMLRLRALGRRPNFA</sequence>
<keyword evidence="6 7" id="KW-0472">Membrane</keyword>
<reference evidence="9" key="1">
    <citation type="submission" date="2006-04" db="EMBL/GenBank/DDBJ databases">
        <title>Complete sequence of plasmid1 pDGEO01 of Deinococcus geothermalis DSM 11300.</title>
        <authorList>
            <consortium name="US DOE Joint Genome Institute"/>
            <person name="Copeland A."/>
            <person name="Lucas S."/>
            <person name="Lapidus A."/>
            <person name="Barry K."/>
            <person name="Detter J.C."/>
            <person name="Glavina del Rio T."/>
            <person name="Hammon N."/>
            <person name="Israni S."/>
            <person name="Dalin E."/>
            <person name="Tice H."/>
            <person name="Pitluck S."/>
            <person name="Brettin T."/>
            <person name="Bruce D."/>
            <person name="Han C."/>
            <person name="Tapia R."/>
            <person name="Saunders E."/>
            <person name="Gilna P."/>
            <person name="Schmutz J."/>
            <person name="Larimer F."/>
            <person name="Land M."/>
            <person name="Hauser L."/>
            <person name="Kyrpides N."/>
            <person name="Kim E."/>
            <person name="Daly M.J."/>
            <person name="Fredrickson J.K."/>
            <person name="Makarova K.S."/>
            <person name="Gaidamakova E.K."/>
            <person name="Zhai M."/>
            <person name="Richardson P."/>
        </authorList>
    </citation>
    <scope>NUCLEOTIDE SEQUENCE</scope>
    <source>
        <strain evidence="9">DSM 11300</strain>
        <plasmid evidence="9">pDGEO01</plasmid>
    </source>
</reference>
<protein>
    <submittedName>
        <fullName evidence="9">Nitrate/nitrite transporter</fullName>
    </submittedName>
</protein>
<feature type="transmembrane region" description="Helical" evidence="7">
    <location>
        <begin position="256"/>
        <end position="274"/>
    </location>
</feature>
<dbReference type="HOGENOM" id="CLU_001265_14_0_0"/>
<evidence type="ECO:0000256" key="1">
    <source>
        <dbReference type="ARBA" id="ARBA00004141"/>
    </source>
</evidence>
<geneLocation type="plasmid" evidence="9 10">
    <name>pDGEO01</name>
</geneLocation>
<evidence type="ECO:0000256" key="3">
    <source>
        <dbReference type="ARBA" id="ARBA00022692"/>
    </source>
</evidence>
<feature type="transmembrane region" description="Helical" evidence="7">
    <location>
        <begin position="21"/>
        <end position="43"/>
    </location>
</feature>
<feature type="transmembrane region" description="Helical" evidence="7">
    <location>
        <begin position="153"/>
        <end position="175"/>
    </location>
</feature>
<evidence type="ECO:0000256" key="7">
    <source>
        <dbReference type="SAM" id="Phobius"/>
    </source>
</evidence>
<organism evidence="9 10">
    <name type="scientific">Deinococcus geothermalis (strain DSM 11300 / CIP 105573 / AG-3a)</name>
    <dbReference type="NCBI Taxonomy" id="319795"/>
    <lineage>
        <taxon>Bacteria</taxon>
        <taxon>Thermotogati</taxon>
        <taxon>Deinococcota</taxon>
        <taxon>Deinococci</taxon>
        <taxon>Deinococcales</taxon>
        <taxon>Deinococcaceae</taxon>
        <taxon>Deinococcus</taxon>
    </lineage>
</organism>
<dbReference type="Proteomes" id="UP000002431">
    <property type="component" value="Plasmid pDGEO01"/>
</dbReference>
<dbReference type="RefSeq" id="WP_011525666.1">
    <property type="nucleotide sequence ID" value="NC_008010.2"/>
</dbReference>
<feature type="transmembrane region" description="Helical" evidence="7">
    <location>
        <begin position="55"/>
        <end position="75"/>
    </location>
</feature>
<dbReference type="SUPFAM" id="SSF103473">
    <property type="entry name" value="MFS general substrate transporter"/>
    <property type="match status" value="1"/>
</dbReference>
<evidence type="ECO:0000259" key="8">
    <source>
        <dbReference type="PROSITE" id="PS50850"/>
    </source>
</evidence>
<gene>
    <name evidence="9" type="ordered locus">Dgeo_2389</name>
</gene>
<proteinExistence type="inferred from homology"/>